<reference evidence="3 4" key="1">
    <citation type="submission" date="2024-03" db="EMBL/GenBank/DDBJ databases">
        <title>Adaptation during the transition from Ophiocordyceps entomopathogen to insect associate is accompanied by gene loss and intensified selection.</title>
        <authorList>
            <person name="Ward C.M."/>
            <person name="Onetto C.A."/>
            <person name="Borneman A.R."/>
        </authorList>
    </citation>
    <scope>NUCLEOTIDE SEQUENCE [LARGE SCALE GENOMIC DNA]</scope>
    <source>
        <strain evidence="3">AWRI1</strain>
        <tissue evidence="3">Single Adult Female</tissue>
    </source>
</reference>
<comment type="PTM">
    <text evidence="1">The full-lengh TYSND1 is the active the proteolytic processing of PTS1- and PTS2-proteins and in self-cleavage, and intermolecular self-cleavage of TYSND1 down-regulates its protease activity.</text>
</comment>
<dbReference type="GO" id="GO:0031998">
    <property type="term" value="P:regulation of fatty acid beta-oxidation"/>
    <property type="evidence" value="ECO:0007669"/>
    <property type="project" value="TreeGrafter"/>
</dbReference>
<dbReference type="InterPro" id="IPR043504">
    <property type="entry name" value="Peptidase_S1_PA_chymotrypsin"/>
</dbReference>
<keyword evidence="1" id="KW-0720">Serine protease</keyword>
<evidence type="ECO:0000256" key="1">
    <source>
        <dbReference type="PIRNR" id="PIRNR037989"/>
    </source>
</evidence>
<dbReference type="InterPro" id="IPR009003">
    <property type="entry name" value="Peptidase_S1_PA"/>
</dbReference>
<dbReference type="GO" id="GO:0004252">
    <property type="term" value="F:serine-type endopeptidase activity"/>
    <property type="evidence" value="ECO:0007669"/>
    <property type="project" value="InterPro"/>
</dbReference>
<dbReference type="GO" id="GO:0005777">
    <property type="term" value="C:peroxisome"/>
    <property type="evidence" value="ECO:0007669"/>
    <property type="project" value="UniProtKB-SubCell"/>
</dbReference>
<name>A0AAN9TPX4_9HEMI</name>
<dbReference type="Gene3D" id="2.40.10.10">
    <property type="entry name" value="Trypsin-like serine proteases"/>
    <property type="match status" value="3"/>
</dbReference>
<feature type="transmembrane region" description="Helical" evidence="2">
    <location>
        <begin position="563"/>
        <end position="588"/>
    </location>
</feature>
<feature type="transmembrane region" description="Helical" evidence="2">
    <location>
        <begin position="608"/>
        <end position="630"/>
    </location>
</feature>
<comment type="caution">
    <text evidence="3">The sequence shown here is derived from an EMBL/GenBank/DDBJ whole genome shotgun (WGS) entry which is preliminary data.</text>
</comment>
<comment type="similarity">
    <text evidence="1">Belongs to the peptidase S1B family.</text>
</comment>
<keyword evidence="1" id="KW-0378">Hydrolase</keyword>
<proteinExistence type="inferred from homology"/>
<dbReference type="Proteomes" id="UP001367676">
    <property type="component" value="Unassembled WGS sequence"/>
</dbReference>
<dbReference type="PANTHER" id="PTHR21004:SF0">
    <property type="entry name" value="PEROXISOMAL LEADER PEPTIDE-PROCESSING PROTEASE"/>
    <property type="match status" value="1"/>
</dbReference>
<comment type="function">
    <text evidence="1">Peroxisomal protease that mediates both the removal of the leader peptide from proteins containing a PTS2 target sequence and processes several PTS1-containing proteins. Catalyzes the processing of PTS1-proteins involved in the peroxisomal beta-oxidation of fatty acids.</text>
</comment>
<keyword evidence="1" id="KW-0645">Protease</keyword>
<evidence type="ECO:0000313" key="4">
    <source>
        <dbReference type="Proteomes" id="UP001367676"/>
    </source>
</evidence>
<evidence type="ECO:0000313" key="3">
    <source>
        <dbReference type="EMBL" id="KAK7582470.1"/>
    </source>
</evidence>
<dbReference type="AlphaFoldDB" id="A0AAN9TPX4"/>
<comment type="subcellular location">
    <subcellularLocation>
        <location evidence="1">Peroxisome</location>
    </subcellularLocation>
</comment>
<dbReference type="Pfam" id="PF13365">
    <property type="entry name" value="Trypsin_2"/>
    <property type="match status" value="1"/>
</dbReference>
<keyword evidence="1" id="KW-0576">Peroxisome</keyword>
<feature type="transmembrane region" description="Helical" evidence="2">
    <location>
        <begin position="521"/>
        <end position="543"/>
    </location>
</feature>
<accession>A0AAN9TPX4</accession>
<dbReference type="InterPro" id="IPR039245">
    <property type="entry name" value="TYSND1/DEG15"/>
</dbReference>
<keyword evidence="2" id="KW-0472">Membrane</keyword>
<feature type="transmembrane region" description="Helical" evidence="2">
    <location>
        <begin position="642"/>
        <end position="666"/>
    </location>
</feature>
<gene>
    <name evidence="3" type="ORF">V9T40_013915</name>
</gene>
<evidence type="ECO:0000256" key="2">
    <source>
        <dbReference type="SAM" id="Phobius"/>
    </source>
</evidence>
<dbReference type="SUPFAM" id="SSF50494">
    <property type="entry name" value="Trypsin-like serine proteases"/>
    <property type="match status" value="2"/>
</dbReference>
<sequence length="730" mass="82064">MMKPFVFKSRHVLEMESVLLSTVDHFPNDELDCGTCAAVKVDDFYLSIGSAFTSILSNLDRDYDSVVEEIRHRKFYAINAVSTDNEKFSTRQIFCIACHRSRLIASSLEKDLFDVEFEETSKNVKLTKELLATVFLFRWVDHDAFCSCISSENHQNCPTPIPMKPVSEKRINVEEAIHKMYNYILPINRYMIGNPVTVISTPYKTLSFFNAHSRGVISNVFGHNKCLLLTDVKLTAGCEGSPVFSIYGELIGLVMSVFTWCKGEWMGFTLCAHMYPILKSWLNLSKPKMFFDIEQRYWFLDDRPVDSYGVVVVTASNKWGSGVVIDRNNGIIVTCSHVVNFSTDTNVQIEYNRKSCVGRILYATPRGVPFDIAVLKVHSSNFSNVIEFEEPTSEVRKGEAVYVIAYPLFSFHRSTIRGPSITYGHVSNVYPNEMILTTCASNKGASGGALVRANGELLGLVSNNVTVSKDKVLIPHMTIVVPSTVFLQRVKNYSRSGNLKELDHLKTSNRSIQDFCLNIRLFVSIFGWLSQFSAGCLIFRPAVSIFGWMSQFSAGSLISRPAVLIFGWMSQFSAGCLTFCPAILIFGWMSHFSSSHLNIRLDVSIFSWMSQFSAGCLTFRPAILIFGCMSHFSAGCLTFRPAILIFGWLSQFSAGCLISRPAVLIFGWMSQFLAGCLTFRPAILILGWMSHFSSSCLNFRLDVSIFGWMSHFSSSHLNFRLDVSFLVQLS</sequence>
<keyword evidence="4" id="KW-1185">Reference proteome</keyword>
<keyword evidence="2" id="KW-0812">Transmembrane</keyword>
<dbReference type="EC" id="3.4.21.-" evidence="1"/>
<dbReference type="EMBL" id="JBBCAQ010000033">
    <property type="protein sequence ID" value="KAK7582470.1"/>
    <property type="molecule type" value="Genomic_DNA"/>
</dbReference>
<organism evidence="3 4">
    <name type="scientific">Parthenolecanium corni</name>
    <dbReference type="NCBI Taxonomy" id="536013"/>
    <lineage>
        <taxon>Eukaryota</taxon>
        <taxon>Metazoa</taxon>
        <taxon>Ecdysozoa</taxon>
        <taxon>Arthropoda</taxon>
        <taxon>Hexapoda</taxon>
        <taxon>Insecta</taxon>
        <taxon>Pterygota</taxon>
        <taxon>Neoptera</taxon>
        <taxon>Paraneoptera</taxon>
        <taxon>Hemiptera</taxon>
        <taxon>Sternorrhyncha</taxon>
        <taxon>Coccoidea</taxon>
        <taxon>Coccidae</taxon>
        <taxon>Parthenolecanium</taxon>
    </lineage>
</organism>
<dbReference type="GO" id="GO:0016485">
    <property type="term" value="P:protein processing"/>
    <property type="evidence" value="ECO:0007669"/>
    <property type="project" value="InterPro"/>
</dbReference>
<protein>
    <recommendedName>
        <fullName evidence="1">Peroxisomal leader peptide-processing protease</fullName>
        <ecNumber evidence="1">3.4.21.-</ecNumber>
    </recommendedName>
</protein>
<keyword evidence="2" id="KW-1133">Transmembrane helix</keyword>
<dbReference type="PANTHER" id="PTHR21004">
    <property type="entry name" value="SERINE PROTEASE-RELATED"/>
    <property type="match status" value="1"/>
</dbReference>
<feature type="transmembrane region" description="Helical" evidence="2">
    <location>
        <begin position="672"/>
        <end position="690"/>
    </location>
</feature>